<dbReference type="PANTHER" id="PTHR11620">
    <property type="entry name" value="60S RIBOSOMAL PROTEIN L23A"/>
    <property type="match status" value="1"/>
</dbReference>
<geneLocation type="chloroplast" evidence="5"/>
<name>A0A248RFM9_9MONI</name>
<comment type="function">
    <text evidence="4">Binds to 23S rRNA.</text>
</comment>
<keyword evidence="2 4" id="KW-0689">Ribosomal protein</keyword>
<evidence type="ECO:0000256" key="1">
    <source>
        <dbReference type="ARBA" id="ARBA00006700"/>
    </source>
</evidence>
<dbReference type="RefSeq" id="YP_009427606.1">
    <property type="nucleotide sequence ID" value="NC_035864.1"/>
</dbReference>
<dbReference type="GO" id="GO:0009507">
    <property type="term" value="C:chloroplast"/>
    <property type="evidence" value="ECO:0007669"/>
    <property type="project" value="UniProtKB-SubCell"/>
</dbReference>
<dbReference type="EMBL" id="KY427358">
    <property type="protein sequence ID" value="ASU96282.1"/>
    <property type="molecule type" value="Genomic_DNA"/>
</dbReference>
<dbReference type="GO" id="GO:1990904">
    <property type="term" value="C:ribonucleoprotein complex"/>
    <property type="evidence" value="ECO:0007669"/>
    <property type="project" value="UniProtKB-KW"/>
</dbReference>
<dbReference type="GO" id="GO:0003735">
    <property type="term" value="F:structural constituent of ribosome"/>
    <property type="evidence" value="ECO:0007669"/>
    <property type="project" value="InterPro"/>
</dbReference>
<dbReference type="Gene3D" id="3.30.70.330">
    <property type="match status" value="1"/>
</dbReference>
<evidence type="ECO:0000256" key="2">
    <source>
        <dbReference type="ARBA" id="ARBA00022980"/>
    </source>
</evidence>
<comment type="subunit">
    <text evidence="4">Part of the 50S ribosomal subunit.</text>
</comment>
<keyword evidence="3 4" id="KW-0687">Ribonucleoprotein</keyword>
<dbReference type="GeneID" id="33948496"/>
<dbReference type="SUPFAM" id="SSF54189">
    <property type="entry name" value="Ribosomal proteins S24e, L23 and L15e"/>
    <property type="match status" value="1"/>
</dbReference>
<evidence type="ECO:0000256" key="4">
    <source>
        <dbReference type="HAMAP-Rule" id="MF_01369"/>
    </source>
</evidence>
<keyword evidence="5" id="KW-0150">Chloroplast</keyword>
<reference evidence="5" key="1">
    <citation type="journal article" date="2017" name="Genome Biol. Evol.">
        <title>Plastid Phylogenomics Resolve Deep Relationships among Eupolypod II Ferns with Rapid Radiation and Rate Heterogeneity.</title>
        <authorList>
            <person name="Wei R."/>
            <person name="Yan Y.-H."/>
            <person name="Harris A.J."/>
            <person name="Kang J.-S."/>
            <person name="Shen H."/>
            <person name="Xiang Q.-P."/>
            <person name="Zhang X.-C."/>
        </authorList>
    </citation>
    <scope>NUCLEOTIDE SEQUENCE</scope>
</reference>
<comment type="subcellular location">
    <subcellularLocation>
        <location evidence="4">Plastid</location>
        <location evidence="4">Chloroplast</location>
    </subcellularLocation>
</comment>
<comment type="similarity">
    <text evidence="1 4">Belongs to the universal ribosomal protein uL23 family.</text>
</comment>
<dbReference type="HAMAP" id="MF_01369_B">
    <property type="entry name" value="Ribosomal_uL23_B"/>
    <property type="match status" value="1"/>
</dbReference>
<dbReference type="GO" id="GO:0019843">
    <property type="term" value="F:rRNA binding"/>
    <property type="evidence" value="ECO:0007669"/>
    <property type="project" value="UniProtKB-UniRule"/>
</dbReference>
<dbReference type="InterPro" id="IPR012677">
    <property type="entry name" value="Nucleotide-bd_a/b_plait_sf"/>
</dbReference>
<evidence type="ECO:0000313" key="5">
    <source>
        <dbReference type="EMBL" id="ASU96282.1"/>
    </source>
</evidence>
<organism evidence="5">
    <name type="scientific">Woodsia macrochlaena</name>
    <dbReference type="NCBI Taxonomy" id="872913"/>
    <lineage>
        <taxon>Eukaryota</taxon>
        <taxon>Viridiplantae</taxon>
        <taxon>Streptophyta</taxon>
        <taxon>Embryophyta</taxon>
        <taxon>Tracheophyta</taxon>
        <taxon>Polypodiopsida</taxon>
        <taxon>Polypodiidae</taxon>
        <taxon>Polypodiales</taxon>
        <taxon>Aspleniineae</taxon>
        <taxon>Woodsiaceae</taxon>
        <taxon>Woodsia</taxon>
    </lineage>
</organism>
<evidence type="ECO:0000256" key="3">
    <source>
        <dbReference type="ARBA" id="ARBA00023274"/>
    </source>
</evidence>
<dbReference type="GO" id="GO:0005840">
    <property type="term" value="C:ribosome"/>
    <property type="evidence" value="ECO:0007669"/>
    <property type="project" value="UniProtKB-KW"/>
</dbReference>
<keyword evidence="5" id="KW-0934">Plastid</keyword>
<sequence length="89" mass="10607">MEKSKNQLISEKSIRLLQQNQYTFHVDSKLTKTEMKNWIERFFAVEVEGINSSRIAKKRKRSKLSLNYTSKKKMIARLRANYLIPLFVN</sequence>
<dbReference type="Pfam" id="PF00276">
    <property type="entry name" value="Ribosomal_L23"/>
    <property type="match status" value="1"/>
</dbReference>
<dbReference type="GO" id="GO:0006412">
    <property type="term" value="P:translation"/>
    <property type="evidence" value="ECO:0007669"/>
    <property type="project" value="UniProtKB-UniRule"/>
</dbReference>
<accession>A0A248RFM9</accession>
<proteinExistence type="inferred from homology"/>
<keyword evidence="4" id="KW-0694">RNA-binding</keyword>
<gene>
    <name evidence="4 5" type="primary">rpl23</name>
</gene>
<protein>
    <recommendedName>
        <fullName evidence="4">Large ribosomal subunit protein uL23c</fullName>
    </recommendedName>
</protein>
<dbReference type="AlphaFoldDB" id="A0A248RFM9"/>
<keyword evidence="4" id="KW-0699">rRNA-binding</keyword>
<dbReference type="InterPro" id="IPR012678">
    <property type="entry name" value="Ribosomal_uL23/eL15/eS24_sf"/>
</dbReference>
<dbReference type="InterPro" id="IPR013025">
    <property type="entry name" value="Ribosomal_uL23-like"/>
</dbReference>